<evidence type="ECO:0000313" key="1">
    <source>
        <dbReference type="EMBL" id="EFL23485.1"/>
    </source>
</evidence>
<sequence>MTEVDALRAYRRDVFVALRRDPERARELRKWERAVADAGTIDEARRASDEVGKLLDTACREVHGA</sequence>
<protein>
    <submittedName>
        <fullName evidence="1">Uncharacterized protein</fullName>
    </submittedName>
</protein>
<dbReference type="AlphaFoldDB" id="D9WIA2"/>
<dbReference type="STRING" id="457427.SSOG_03199"/>
<gene>
    <name evidence="1" type="ORF">SSOG_03199</name>
</gene>
<dbReference type="RefSeq" id="WP_009715303.1">
    <property type="nucleotide sequence ID" value="NZ_GG657754.1"/>
</dbReference>
<name>D9WIA2_9ACTN</name>
<dbReference type="Proteomes" id="UP000003963">
    <property type="component" value="Unassembled WGS sequence"/>
</dbReference>
<dbReference type="HOGENOM" id="CLU_2847957_0_0_11"/>
<dbReference type="OrthoDB" id="3431428at2"/>
<organism evidence="1 2">
    <name type="scientific">Streptomyces himastatinicus ATCC 53653</name>
    <dbReference type="NCBI Taxonomy" id="457427"/>
    <lineage>
        <taxon>Bacteria</taxon>
        <taxon>Bacillati</taxon>
        <taxon>Actinomycetota</taxon>
        <taxon>Actinomycetes</taxon>
        <taxon>Kitasatosporales</taxon>
        <taxon>Streptomycetaceae</taxon>
        <taxon>Streptomyces</taxon>
        <taxon>Streptomyces violaceusniger group</taxon>
    </lineage>
</organism>
<accession>D9WIA2</accession>
<reference evidence="1 2" key="1">
    <citation type="submission" date="2009-02" db="EMBL/GenBank/DDBJ databases">
        <title>Annotation of Streptomyces hygroscopicus strain ATCC 53653.</title>
        <authorList>
            <consortium name="The Broad Institute Genome Sequencing Platform"/>
            <consortium name="Broad Institute Microbial Sequencing Center"/>
            <person name="Fischbach M."/>
            <person name="Godfrey P."/>
            <person name="Ward D."/>
            <person name="Young S."/>
            <person name="Zeng Q."/>
            <person name="Koehrsen M."/>
            <person name="Alvarado L."/>
            <person name="Berlin A.M."/>
            <person name="Bochicchio J."/>
            <person name="Borenstein D."/>
            <person name="Chapman S.B."/>
            <person name="Chen Z."/>
            <person name="Engels R."/>
            <person name="Freedman E."/>
            <person name="Gellesch M."/>
            <person name="Goldberg J."/>
            <person name="Griggs A."/>
            <person name="Gujja S."/>
            <person name="Heilman E.R."/>
            <person name="Heiman D.I."/>
            <person name="Hepburn T.A."/>
            <person name="Howarth C."/>
            <person name="Jen D."/>
            <person name="Larson L."/>
            <person name="Lewis B."/>
            <person name="Mehta T."/>
            <person name="Park D."/>
            <person name="Pearson M."/>
            <person name="Richards J."/>
            <person name="Roberts A."/>
            <person name="Saif S."/>
            <person name="Shea T.D."/>
            <person name="Shenoy N."/>
            <person name="Sisk P."/>
            <person name="Stolte C."/>
            <person name="Sykes S.N."/>
            <person name="Thomson T."/>
            <person name="Walk T."/>
            <person name="White J."/>
            <person name="Yandava C."/>
            <person name="Straight P."/>
            <person name="Clardy J."/>
            <person name="Hung D."/>
            <person name="Kolter R."/>
            <person name="Mekalanos J."/>
            <person name="Walker S."/>
            <person name="Walsh C.T."/>
            <person name="Wieland-Brown L.C."/>
            <person name="Haas B."/>
            <person name="Nusbaum C."/>
            <person name="Birren B."/>
        </authorList>
    </citation>
    <scope>NUCLEOTIDE SEQUENCE [LARGE SCALE GENOMIC DNA]</scope>
    <source>
        <strain evidence="1 2">ATCC 53653</strain>
    </source>
</reference>
<dbReference type="EMBL" id="GG657754">
    <property type="protein sequence ID" value="EFL23485.1"/>
    <property type="molecule type" value="Genomic_DNA"/>
</dbReference>
<evidence type="ECO:0000313" key="2">
    <source>
        <dbReference type="Proteomes" id="UP000003963"/>
    </source>
</evidence>
<proteinExistence type="predicted"/>
<keyword evidence="2" id="KW-1185">Reference proteome</keyword>